<dbReference type="Proteomes" id="UP000064007">
    <property type="component" value="Chromosome 1"/>
</dbReference>
<dbReference type="STRING" id="1581557.BN1208_0105"/>
<evidence type="ECO:0000313" key="3">
    <source>
        <dbReference type="Proteomes" id="UP000064007"/>
    </source>
</evidence>
<accession>A0A0D6ETQ9</accession>
<sequence length="78" mass="8851">MTHFNSLNYSEGMEAQLIALEKKIKQLISLIESAQGKNKGLETRLASTEATLTKLQSNMKEASIRLEKMMKQLPENNR</sequence>
<name>A0A0D6ETQ9_9PROT</name>
<keyword evidence="3" id="KW-1185">Reference proteome</keyword>
<dbReference type="EMBL" id="LN827929">
    <property type="protein sequence ID" value="CEZ19001.1"/>
    <property type="molecule type" value="Genomic_DNA"/>
</dbReference>
<dbReference type="HOGENOM" id="CLU_175555_3_1_4"/>
<evidence type="ECO:0000313" key="2">
    <source>
        <dbReference type="EMBL" id="CEZ19001.1"/>
    </source>
</evidence>
<reference evidence="3" key="1">
    <citation type="submission" date="2014-12" db="EMBL/GenBank/DDBJ databases">
        <authorList>
            <person name="Salcher M.M."/>
        </authorList>
    </citation>
    <scope>NUCLEOTIDE SEQUENCE [LARGE SCALE GENOMIC DNA]</scope>
    <source>
        <strain evidence="3">MMS-10A-171</strain>
    </source>
</reference>
<gene>
    <name evidence="2" type="ORF">BN1208_0105</name>
</gene>
<evidence type="ECO:0000256" key="1">
    <source>
        <dbReference type="SAM" id="Coils"/>
    </source>
</evidence>
<dbReference type="AlphaFoldDB" id="A0A0D6ETQ9"/>
<feature type="coiled-coil region" evidence="1">
    <location>
        <begin position="10"/>
        <end position="72"/>
    </location>
</feature>
<organism evidence="2 3">
    <name type="scientific">Candidatus Methylopumilus planktonicus</name>
    <dbReference type="NCBI Taxonomy" id="1581557"/>
    <lineage>
        <taxon>Bacteria</taxon>
        <taxon>Pseudomonadati</taxon>
        <taxon>Pseudomonadota</taxon>
        <taxon>Betaproteobacteria</taxon>
        <taxon>Nitrosomonadales</taxon>
        <taxon>Methylophilaceae</taxon>
        <taxon>Candidatus Methylopumilus</taxon>
    </lineage>
</organism>
<evidence type="ECO:0008006" key="4">
    <source>
        <dbReference type="Google" id="ProtNLM"/>
    </source>
</evidence>
<dbReference type="Gene3D" id="1.20.5.340">
    <property type="match status" value="1"/>
</dbReference>
<keyword evidence="1" id="KW-0175">Coiled coil</keyword>
<proteinExistence type="predicted"/>
<protein>
    <recommendedName>
        <fullName evidence="4">DUF904 domain-containing protein</fullName>
    </recommendedName>
</protein>
<dbReference type="KEGG" id="mbat:BN1208_0105"/>